<feature type="domain" description="Glycosyltransferase 61 catalytic" evidence="10">
    <location>
        <begin position="435"/>
        <end position="504"/>
    </location>
</feature>
<feature type="chain" id="PRO_5008275935" description="Glycosyltransferase 61 catalytic domain-containing protein" evidence="9">
    <location>
        <begin position="26"/>
        <end position="767"/>
    </location>
</feature>
<dbReference type="STRING" id="1314771.A0A197JH46"/>
<keyword evidence="12" id="KW-1185">Reference proteome</keyword>
<dbReference type="GO" id="GO:0016757">
    <property type="term" value="F:glycosyltransferase activity"/>
    <property type="evidence" value="ECO:0007669"/>
    <property type="project" value="UniProtKB-KW"/>
</dbReference>
<dbReference type="EMBL" id="KV442093">
    <property type="protein sequence ID" value="OAQ24465.1"/>
    <property type="molecule type" value="Genomic_DNA"/>
</dbReference>
<dbReference type="Pfam" id="PF04577">
    <property type="entry name" value="Glyco_transf_61"/>
    <property type="match status" value="1"/>
</dbReference>
<dbReference type="AlphaFoldDB" id="A0A197JH46"/>
<keyword evidence="2" id="KW-0328">Glycosyltransferase</keyword>
<protein>
    <recommendedName>
        <fullName evidence="10">Glycosyltransferase 61 catalytic domain-containing protein</fullName>
    </recommendedName>
</protein>
<proteinExistence type="predicted"/>
<evidence type="ECO:0000259" key="10">
    <source>
        <dbReference type="Pfam" id="PF04577"/>
    </source>
</evidence>
<feature type="transmembrane region" description="Helical" evidence="8">
    <location>
        <begin position="62"/>
        <end position="80"/>
    </location>
</feature>
<keyword evidence="6 8" id="KW-0472">Membrane</keyword>
<dbReference type="GO" id="GO:0016020">
    <property type="term" value="C:membrane"/>
    <property type="evidence" value="ECO:0007669"/>
    <property type="project" value="UniProtKB-SubCell"/>
</dbReference>
<evidence type="ECO:0000256" key="8">
    <source>
        <dbReference type="SAM" id="Phobius"/>
    </source>
</evidence>
<evidence type="ECO:0000256" key="6">
    <source>
        <dbReference type="ARBA" id="ARBA00023136"/>
    </source>
</evidence>
<dbReference type="PANTHER" id="PTHR20961:SF38">
    <property type="entry name" value="PROTEIN O-LINKED-MANNOSE BETA-1,4-N-ACETYLGLUCOSAMINYLTRANSFERASE 2"/>
    <property type="match status" value="1"/>
</dbReference>
<keyword evidence="5 8" id="KW-1133">Transmembrane helix</keyword>
<keyword evidence="3" id="KW-0808">Transferase</keyword>
<evidence type="ECO:0000256" key="7">
    <source>
        <dbReference type="ARBA" id="ARBA00023180"/>
    </source>
</evidence>
<sequence length="767" mass="87307">MRPLFPSTILCLSFLIQFIPTRTHTLSVPLSSSFYMENPVGFLRSLMMFLRIVPTARRSRRYLLVILIFAIGILILTSDYSSRILPLGSVVYFGLDSNWKPITAQNNRWRGHTVAGELELPEATWTCTDDHLSEQDRDTKTNRRSRQCIVENLCVDRQGAFIRSNGLGARKNMPKVNLMSSDEVSDVYWQPRLQRSWRKVIRAHFVNETLFVHRLYSPSHFSHWLYNGMIPLYSTMKRFGGTKNSWTFRGSQYHHESIDRQGTWEMEHFFQTGKELVLSQAEMSTPFQTLPPPDAPICFQRAVIGLGSQCALSYCENNIPTEIYKAFREEIAEYYWSSPQTWSKHLKNAQEAINSRWGHEAPGSKAMNSQLKCLESARYYNFEAAGPNHGLELGEAKNRVGQMTPDAVDSPEGYQNLFVESSAGIDASKGSKRQLVVGIIQRDKSRRLLNDEELVQGLVQAGFRVKWMSFDHGCGLAETAYLLRDVNVLISPHGNALGTSVFMPSYDPVSTIVSVDSSRHKEAWFMFTATAIGQRFIQTVCGPSNYVDDFSREHCPYSKDVKFGHKILDAVSLVLGLPDSMVKTDEEKSSMSASALDSMRKKYRNYVNSNLAAQKLAEEEMDVLIGPEQPSALIQKYGEDVWTFLMHFWKEAPRYVDVVRVVKFVQSLQRDLEQEKVVESSIPENQHMSYAQKSYGVYVEYVRKGQACGLEGCGDILQRNVADEKTSAFGKHSIDDTSKWGQSTSEGQMLREGLSHENMRTIWRIET</sequence>
<evidence type="ECO:0000256" key="3">
    <source>
        <dbReference type="ARBA" id="ARBA00022679"/>
    </source>
</evidence>
<accession>A0A197JH46</accession>
<organism evidence="11 12">
    <name type="scientific">Linnemannia elongata AG-77</name>
    <dbReference type="NCBI Taxonomy" id="1314771"/>
    <lineage>
        <taxon>Eukaryota</taxon>
        <taxon>Fungi</taxon>
        <taxon>Fungi incertae sedis</taxon>
        <taxon>Mucoromycota</taxon>
        <taxon>Mortierellomycotina</taxon>
        <taxon>Mortierellomycetes</taxon>
        <taxon>Mortierellales</taxon>
        <taxon>Mortierellaceae</taxon>
        <taxon>Linnemannia</taxon>
    </lineage>
</organism>
<evidence type="ECO:0000256" key="2">
    <source>
        <dbReference type="ARBA" id="ARBA00022676"/>
    </source>
</evidence>
<feature type="signal peptide" evidence="9">
    <location>
        <begin position="1"/>
        <end position="25"/>
    </location>
</feature>
<evidence type="ECO:0000256" key="1">
    <source>
        <dbReference type="ARBA" id="ARBA00004167"/>
    </source>
</evidence>
<keyword evidence="9" id="KW-0732">Signal</keyword>
<evidence type="ECO:0000313" key="12">
    <source>
        <dbReference type="Proteomes" id="UP000078512"/>
    </source>
</evidence>
<keyword evidence="7" id="KW-0325">Glycoprotein</keyword>
<name>A0A197JH46_9FUNG</name>
<gene>
    <name evidence="11" type="ORF">K457DRAFT_35791</name>
</gene>
<dbReference type="InterPro" id="IPR007657">
    <property type="entry name" value="Glycosyltransferase_61"/>
</dbReference>
<dbReference type="OrthoDB" id="529273at2759"/>
<keyword evidence="4 8" id="KW-0812">Transmembrane</keyword>
<evidence type="ECO:0000256" key="4">
    <source>
        <dbReference type="ARBA" id="ARBA00022692"/>
    </source>
</evidence>
<dbReference type="PANTHER" id="PTHR20961">
    <property type="entry name" value="GLYCOSYLTRANSFERASE"/>
    <property type="match status" value="1"/>
</dbReference>
<reference evidence="11 12" key="1">
    <citation type="submission" date="2016-05" db="EMBL/GenBank/DDBJ databases">
        <title>Genome sequencing reveals origins of a unique bacterial endosymbiosis in the earliest lineages of terrestrial Fungi.</title>
        <authorList>
            <consortium name="DOE Joint Genome Institute"/>
            <person name="Uehling J."/>
            <person name="Gryganskyi A."/>
            <person name="Hameed K."/>
            <person name="Tschaplinski T."/>
            <person name="Misztal P."/>
            <person name="Wu S."/>
            <person name="Desiro A."/>
            <person name="Vande Pol N."/>
            <person name="Du Z.-Y."/>
            <person name="Zienkiewicz A."/>
            <person name="Zienkiewicz K."/>
            <person name="Morin E."/>
            <person name="Tisserant E."/>
            <person name="Splivallo R."/>
            <person name="Hainaut M."/>
            <person name="Henrissat B."/>
            <person name="Ohm R."/>
            <person name="Kuo A."/>
            <person name="Yan J."/>
            <person name="Lipzen A."/>
            <person name="Nolan M."/>
            <person name="Labutti K."/>
            <person name="Barry K."/>
            <person name="Goldstein A."/>
            <person name="Labbe J."/>
            <person name="Schadt C."/>
            <person name="Tuskan G."/>
            <person name="Grigoriev I."/>
            <person name="Martin F."/>
            <person name="Vilgalys R."/>
            <person name="Bonito G."/>
        </authorList>
    </citation>
    <scope>NUCLEOTIDE SEQUENCE [LARGE SCALE GENOMIC DNA]</scope>
    <source>
        <strain evidence="11 12">AG-77</strain>
    </source>
</reference>
<comment type="subcellular location">
    <subcellularLocation>
        <location evidence="1">Membrane</location>
        <topology evidence="1">Single-pass membrane protein</topology>
    </subcellularLocation>
</comment>
<dbReference type="Proteomes" id="UP000078512">
    <property type="component" value="Unassembled WGS sequence"/>
</dbReference>
<evidence type="ECO:0000256" key="5">
    <source>
        <dbReference type="ARBA" id="ARBA00022989"/>
    </source>
</evidence>
<dbReference type="InterPro" id="IPR049625">
    <property type="entry name" value="Glyco_transf_61_cat"/>
</dbReference>
<evidence type="ECO:0000313" key="11">
    <source>
        <dbReference type="EMBL" id="OAQ24465.1"/>
    </source>
</evidence>
<evidence type="ECO:0000256" key="9">
    <source>
        <dbReference type="SAM" id="SignalP"/>
    </source>
</evidence>